<keyword evidence="5" id="KW-0671">Queuosine biosynthesis</keyword>
<keyword evidence="2" id="KW-0963">Cytoplasm</keyword>
<evidence type="ECO:0000313" key="11">
    <source>
        <dbReference type="Proteomes" id="UP000007030"/>
    </source>
</evidence>
<evidence type="ECO:0000256" key="5">
    <source>
        <dbReference type="ARBA" id="ARBA00022785"/>
    </source>
</evidence>
<dbReference type="Pfam" id="PF13484">
    <property type="entry name" value="Fer4_16"/>
    <property type="match status" value="1"/>
</dbReference>
<evidence type="ECO:0000256" key="2">
    <source>
        <dbReference type="ARBA" id="ARBA00022490"/>
    </source>
</evidence>
<keyword evidence="8" id="KW-0411">Iron-sulfur</keyword>
<keyword evidence="1" id="KW-0004">4Fe-4S</keyword>
<dbReference type="GO" id="GO:0008616">
    <property type="term" value="P:tRNA queuosine(34) biosynthetic process"/>
    <property type="evidence" value="ECO:0007669"/>
    <property type="project" value="UniProtKB-KW"/>
</dbReference>
<feature type="domain" description="4Fe-4S ferredoxin-type" evidence="9">
    <location>
        <begin position="173"/>
        <end position="202"/>
    </location>
</feature>
<keyword evidence="7" id="KW-0408">Iron</keyword>
<dbReference type="PANTHER" id="PTHR30002">
    <property type="entry name" value="EPOXYQUEUOSINE REDUCTASE"/>
    <property type="match status" value="1"/>
</dbReference>
<evidence type="ECO:0000313" key="10">
    <source>
        <dbReference type="EMBL" id="AEB11646.1"/>
    </source>
</evidence>
<evidence type="ECO:0000256" key="8">
    <source>
        <dbReference type="ARBA" id="ARBA00023014"/>
    </source>
</evidence>
<organism evidence="10 11">
    <name type="scientific">Marinithermus hydrothermalis (strain DSM 14884 / JCM 11576 / T1)</name>
    <dbReference type="NCBI Taxonomy" id="869210"/>
    <lineage>
        <taxon>Bacteria</taxon>
        <taxon>Thermotogati</taxon>
        <taxon>Deinococcota</taxon>
        <taxon>Deinococci</taxon>
        <taxon>Thermales</taxon>
        <taxon>Thermaceae</taxon>
        <taxon>Marinithermus</taxon>
    </lineage>
</organism>
<dbReference type="InterPro" id="IPR011989">
    <property type="entry name" value="ARM-like"/>
</dbReference>
<dbReference type="InterPro" id="IPR004453">
    <property type="entry name" value="QueG"/>
</dbReference>
<dbReference type="KEGG" id="mhd:Marky_0900"/>
<keyword evidence="6" id="KW-0560">Oxidoreductase</keyword>
<accession>F2NQB9</accession>
<protein>
    <recommendedName>
        <fullName evidence="9">4Fe-4S ferredoxin-type domain-containing protein</fullName>
    </recommendedName>
</protein>
<dbReference type="PROSITE" id="PS51379">
    <property type="entry name" value="4FE4S_FER_2"/>
    <property type="match status" value="1"/>
</dbReference>
<dbReference type="Gene3D" id="3.30.70.20">
    <property type="match status" value="1"/>
</dbReference>
<proteinExistence type="predicted"/>
<dbReference type="RefSeq" id="WP_013703696.1">
    <property type="nucleotide sequence ID" value="NC_015387.1"/>
</dbReference>
<dbReference type="Gene3D" id="1.25.10.10">
    <property type="entry name" value="Leucine-rich Repeat Variant"/>
    <property type="match status" value="1"/>
</dbReference>
<sequence length="365" mass="40133">MDPRAVLTAEAEARGFLTAWAPARLPEPPRARYRAWIAGGKHAGMAYLERNLETRLDPTRRFPWVKSVLVLGALHAYPDPGVPRGGVRVGRVARYAWVRDYHAWFAPHLEALEALCVKLGGRGKGYVDHGPIPERSYAALGGMGWVGRNAMLIHQGCGSYFTLAVLLTSFEVEPVPAHPNRCGRCVRCVGACPTGALPGDGTLDANRCVSYWTIEHRGLIPPELWDGVGDWLFGCDACQEACPWNRKAHHFWEGVRPDPELAHPDLSAFFTLSSRAFQRRYAGSAFLRPGRVRMARNALVVLANTRDPAYLSLVRLGAEDVNPLVRATAARALALLGDARRAERLRKDPDPRVAAEATRALEALG</sequence>
<dbReference type="Proteomes" id="UP000007030">
    <property type="component" value="Chromosome"/>
</dbReference>
<dbReference type="InterPro" id="IPR016024">
    <property type="entry name" value="ARM-type_fold"/>
</dbReference>
<evidence type="ECO:0000256" key="4">
    <source>
        <dbReference type="ARBA" id="ARBA00022723"/>
    </source>
</evidence>
<dbReference type="GO" id="GO:0046872">
    <property type="term" value="F:metal ion binding"/>
    <property type="evidence" value="ECO:0007669"/>
    <property type="project" value="UniProtKB-KW"/>
</dbReference>
<dbReference type="NCBIfam" id="TIGR00276">
    <property type="entry name" value="tRNA epoxyqueuosine(34) reductase QueG"/>
    <property type="match status" value="1"/>
</dbReference>
<dbReference type="Pfam" id="PF08331">
    <property type="entry name" value="QueG_DUF1730"/>
    <property type="match status" value="1"/>
</dbReference>
<dbReference type="GO" id="GO:0052693">
    <property type="term" value="F:epoxyqueuosine reductase activity"/>
    <property type="evidence" value="ECO:0007669"/>
    <property type="project" value="TreeGrafter"/>
</dbReference>
<evidence type="ECO:0000259" key="9">
    <source>
        <dbReference type="PROSITE" id="PS51379"/>
    </source>
</evidence>
<keyword evidence="3" id="KW-0819">tRNA processing</keyword>
<dbReference type="AlphaFoldDB" id="F2NQB9"/>
<dbReference type="InterPro" id="IPR017900">
    <property type="entry name" value="4Fe4S_Fe_S_CS"/>
</dbReference>
<keyword evidence="4" id="KW-0479">Metal-binding</keyword>
<dbReference type="EMBL" id="CP002630">
    <property type="protein sequence ID" value="AEB11646.1"/>
    <property type="molecule type" value="Genomic_DNA"/>
</dbReference>
<keyword evidence="11" id="KW-1185">Reference proteome</keyword>
<dbReference type="InterPro" id="IPR017896">
    <property type="entry name" value="4Fe4S_Fe-S-bd"/>
</dbReference>
<dbReference type="PROSITE" id="PS00198">
    <property type="entry name" value="4FE4S_FER_1"/>
    <property type="match status" value="1"/>
</dbReference>
<dbReference type="InterPro" id="IPR013542">
    <property type="entry name" value="QueG_DUF1730"/>
</dbReference>
<dbReference type="OrthoDB" id="9784571at2"/>
<dbReference type="STRING" id="869210.Marky_0900"/>
<dbReference type="eggNOG" id="COG1600">
    <property type="taxonomic scope" value="Bacteria"/>
</dbReference>
<evidence type="ECO:0000256" key="1">
    <source>
        <dbReference type="ARBA" id="ARBA00022485"/>
    </source>
</evidence>
<dbReference type="PANTHER" id="PTHR30002:SF4">
    <property type="entry name" value="EPOXYQUEUOSINE REDUCTASE"/>
    <property type="match status" value="1"/>
</dbReference>
<dbReference type="SUPFAM" id="SSF48371">
    <property type="entry name" value="ARM repeat"/>
    <property type="match status" value="1"/>
</dbReference>
<evidence type="ECO:0000256" key="6">
    <source>
        <dbReference type="ARBA" id="ARBA00023002"/>
    </source>
</evidence>
<dbReference type="HOGENOM" id="CLU_030790_0_0_0"/>
<dbReference type="SUPFAM" id="SSF46548">
    <property type="entry name" value="alpha-helical ferredoxin"/>
    <property type="match status" value="1"/>
</dbReference>
<evidence type="ECO:0000256" key="3">
    <source>
        <dbReference type="ARBA" id="ARBA00022694"/>
    </source>
</evidence>
<name>F2NQB9_MARHT</name>
<evidence type="ECO:0000256" key="7">
    <source>
        <dbReference type="ARBA" id="ARBA00023004"/>
    </source>
</evidence>
<gene>
    <name evidence="10" type="ordered locus">Marky_0900</name>
</gene>
<dbReference type="GO" id="GO:0051539">
    <property type="term" value="F:4 iron, 4 sulfur cluster binding"/>
    <property type="evidence" value="ECO:0007669"/>
    <property type="project" value="UniProtKB-KW"/>
</dbReference>
<reference evidence="10 11" key="1">
    <citation type="journal article" date="2012" name="Stand. Genomic Sci.">
        <title>Complete genome sequence of the aerobic, heterotroph Marinithermus hydrothermalis type strain (T1(T)) from a deep-sea hydrothermal vent chimney.</title>
        <authorList>
            <person name="Copeland A."/>
            <person name="Gu W."/>
            <person name="Yasawong M."/>
            <person name="Lapidus A."/>
            <person name="Lucas S."/>
            <person name="Deshpande S."/>
            <person name="Pagani I."/>
            <person name="Tapia R."/>
            <person name="Cheng J.F."/>
            <person name="Goodwin L.A."/>
            <person name="Pitluck S."/>
            <person name="Liolios K."/>
            <person name="Ivanova N."/>
            <person name="Mavromatis K."/>
            <person name="Mikhailova N."/>
            <person name="Pati A."/>
            <person name="Chen A."/>
            <person name="Palaniappan K."/>
            <person name="Land M."/>
            <person name="Pan C."/>
            <person name="Brambilla E.M."/>
            <person name="Rohde M."/>
            <person name="Tindall B.J."/>
            <person name="Sikorski J."/>
            <person name="Goker M."/>
            <person name="Detter J.C."/>
            <person name="Bristow J."/>
            <person name="Eisen J.A."/>
            <person name="Markowitz V."/>
            <person name="Hugenholtz P."/>
            <person name="Kyrpides N.C."/>
            <person name="Klenk H.P."/>
            <person name="Woyke T."/>
        </authorList>
    </citation>
    <scope>NUCLEOTIDE SEQUENCE [LARGE SCALE GENOMIC DNA]</scope>
    <source>
        <strain evidence="11">DSM 14884 / JCM 11576 / T1</strain>
    </source>
</reference>